<dbReference type="Gene3D" id="1.10.10.10">
    <property type="entry name" value="Winged helix-like DNA-binding domain superfamily/Winged helix DNA-binding domain"/>
    <property type="match status" value="1"/>
</dbReference>
<dbReference type="InterPro" id="IPR013325">
    <property type="entry name" value="RNA_pol_sigma_r2"/>
</dbReference>
<dbReference type="SUPFAM" id="SSF88946">
    <property type="entry name" value="Sigma2 domain of RNA polymerase sigma factors"/>
    <property type="match status" value="1"/>
</dbReference>
<evidence type="ECO:0000256" key="3">
    <source>
        <dbReference type="ARBA" id="ARBA00023082"/>
    </source>
</evidence>
<dbReference type="PANTHER" id="PTHR43133">
    <property type="entry name" value="RNA POLYMERASE ECF-TYPE SIGMA FACTO"/>
    <property type="match status" value="1"/>
</dbReference>
<dbReference type="CDD" id="cd06171">
    <property type="entry name" value="Sigma70_r4"/>
    <property type="match status" value="1"/>
</dbReference>
<dbReference type="STRING" id="1195236.CTER_0201"/>
<gene>
    <name evidence="7" type="ORF">CTER_0201</name>
</gene>
<dbReference type="GO" id="GO:0003677">
    <property type="term" value="F:DNA binding"/>
    <property type="evidence" value="ECO:0007669"/>
    <property type="project" value="InterPro"/>
</dbReference>
<dbReference type="GO" id="GO:0016987">
    <property type="term" value="F:sigma factor activity"/>
    <property type="evidence" value="ECO:0007669"/>
    <property type="project" value="UniProtKB-KW"/>
</dbReference>
<dbReference type="eggNOG" id="COG1595">
    <property type="taxonomic scope" value="Bacteria"/>
</dbReference>
<dbReference type="InterPro" id="IPR013249">
    <property type="entry name" value="RNA_pol_sigma70_r4_t2"/>
</dbReference>
<reference evidence="7 8" key="1">
    <citation type="journal article" date="2013" name="Genome Announc.">
        <title>Draft Genome Sequence of the Cellulolytic, Mesophilic, Anaerobic Bacterium Clostridium termitidis Strain CT1112 (DSM 5398).</title>
        <authorList>
            <person name="Lal S."/>
            <person name="Ramachandran U."/>
            <person name="Zhang X."/>
            <person name="Munir R."/>
            <person name="Sparling R."/>
            <person name="Levin D.B."/>
        </authorList>
    </citation>
    <scope>NUCLEOTIDE SEQUENCE [LARGE SCALE GENOMIC DNA]</scope>
    <source>
        <strain evidence="7 8">CT1112</strain>
    </source>
</reference>
<evidence type="ECO:0000259" key="6">
    <source>
        <dbReference type="Pfam" id="PF08281"/>
    </source>
</evidence>
<dbReference type="PANTHER" id="PTHR43133:SF57">
    <property type="entry name" value="RNA POLYMERASE SIGMA-70 FACTOR"/>
    <property type="match status" value="1"/>
</dbReference>
<comment type="caution">
    <text evidence="7">The sequence shown here is derived from an EMBL/GenBank/DDBJ whole genome shotgun (WGS) entry which is preliminary data.</text>
</comment>
<dbReference type="InterPro" id="IPR014284">
    <property type="entry name" value="RNA_pol_sigma-70_dom"/>
</dbReference>
<sequence>MEIAHNNTYIHQKDSLNTVTTVKKDISSDQFGVIFDMYYKRVYKYICFRINNQHMAEDLCSQAFEKVITRYGTFSPEKSTFEVWLFAIVRNIVADYHRKNKKGFHLSLDSILDLVSPCPSPEDGIITEEGNKKLFLALRKLSEKERNIISMKFAASLKNSEIAELMGISHSNVGVVLYRSLKKLQKLLYTGGYENEK</sequence>
<dbReference type="PATRIC" id="fig|1195236.3.peg.501"/>
<dbReference type="GO" id="GO:0006352">
    <property type="term" value="P:DNA-templated transcription initiation"/>
    <property type="evidence" value="ECO:0007669"/>
    <property type="project" value="InterPro"/>
</dbReference>
<proteinExistence type="inferred from homology"/>
<keyword evidence="3" id="KW-0731">Sigma factor</keyword>
<dbReference type="InterPro" id="IPR007627">
    <property type="entry name" value="RNA_pol_sigma70_r2"/>
</dbReference>
<evidence type="ECO:0000256" key="1">
    <source>
        <dbReference type="ARBA" id="ARBA00010641"/>
    </source>
</evidence>
<keyword evidence="4" id="KW-0804">Transcription</keyword>
<keyword evidence="2" id="KW-0805">Transcription regulation</keyword>
<feature type="domain" description="RNA polymerase sigma factor 70 region 4 type 2" evidence="6">
    <location>
        <begin position="136"/>
        <end position="184"/>
    </location>
</feature>
<accession>S0FXD4</accession>
<evidence type="ECO:0000259" key="5">
    <source>
        <dbReference type="Pfam" id="PF04542"/>
    </source>
</evidence>
<keyword evidence="8" id="KW-1185">Reference proteome</keyword>
<dbReference type="InterPro" id="IPR013324">
    <property type="entry name" value="RNA_pol_sigma_r3/r4-like"/>
</dbReference>
<evidence type="ECO:0000313" key="8">
    <source>
        <dbReference type="Proteomes" id="UP000014155"/>
    </source>
</evidence>
<organism evidence="7 8">
    <name type="scientific">Ruminiclostridium cellobioparum subsp. termitidis CT1112</name>
    <dbReference type="NCBI Taxonomy" id="1195236"/>
    <lineage>
        <taxon>Bacteria</taxon>
        <taxon>Bacillati</taxon>
        <taxon>Bacillota</taxon>
        <taxon>Clostridia</taxon>
        <taxon>Eubacteriales</taxon>
        <taxon>Oscillospiraceae</taxon>
        <taxon>Ruminiclostridium</taxon>
    </lineage>
</organism>
<dbReference type="AlphaFoldDB" id="S0FXD4"/>
<dbReference type="InterPro" id="IPR036388">
    <property type="entry name" value="WH-like_DNA-bd_sf"/>
</dbReference>
<evidence type="ECO:0000313" key="7">
    <source>
        <dbReference type="EMBL" id="EMS73804.1"/>
    </source>
</evidence>
<name>S0FXD4_RUMCE</name>
<dbReference type="Proteomes" id="UP000014155">
    <property type="component" value="Unassembled WGS sequence"/>
</dbReference>
<evidence type="ECO:0000256" key="4">
    <source>
        <dbReference type="ARBA" id="ARBA00023163"/>
    </source>
</evidence>
<feature type="domain" description="RNA polymerase sigma-70 region 2" evidence="5">
    <location>
        <begin position="35"/>
        <end position="102"/>
    </location>
</feature>
<dbReference type="EMBL" id="AORV01000015">
    <property type="protein sequence ID" value="EMS73804.1"/>
    <property type="molecule type" value="Genomic_DNA"/>
</dbReference>
<dbReference type="Gene3D" id="1.10.1740.10">
    <property type="match status" value="1"/>
</dbReference>
<protein>
    <submittedName>
        <fullName evidence="7">RNA polymerase sigma factor, sigma-70 family</fullName>
    </submittedName>
</protein>
<dbReference type="InterPro" id="IPR039425">
    <property type="entry name" value="RNA_pol_sigma-70-like"/>
</dbReference>
<evidence type="ECO:0000256" key="2">
    <source>
        <dbReference type="ARBA" id="ARBA00023015"/>
    </source>
</evidence>
<comment type="similarity">
    <text evidence="1">Belongs to the sigma-70 factor family. ECF subfamily.</text>
</comment>
<dbReference type="NCBIfam" id="TIGR02937">
    <property type="entry name" value="sigma70-ECF"/>
    <property type="match status" value="1"/>
</dbReference>
<dbReference type="Pfam" id="PF04542">
    <property type="entry name" value="Sigma70_r2"/>
    <property type="match status" value="1"/>
</dbReference>
<dbReference type="RefSeq" id="WP_004623607.1">
    <property type="nucleotide sequence ID" value="NZ_AORV01000015.1"/>
</dbReference>
<dbReference type="Pfam" id="PF08281">
    <property type="entry name" value="Sigma70_r4_2"/>
    <property type="match status" value="1"/>
</dbReference>
<dbReference type="SUPFAM" id="SSF88659">
    <property type="entry name" value="Sigma3 and sigma4 domains of RNA polymerase sigma factors"/>
    <property type="match status" value="1"/>
</dbReference>